<dbReference type="OMA" id="IRREMVY"/>
<sequence>MTRPSNKHRGSKRKASDGNKQAETKRKANDGNKQAEAKPKAKAPKKVESNTPQGRLEAILGMSLGAFQAEYFEKKPLLRKNVSPCAGLFSRQKLLEVLSRDPLEYGSDLTVTHYKDNQRDNYMPEDPNDTIATSKQVEKLMKQGYSVQFYQPQRYNDELCAVNASLEQTFGCLAGASAYLTPPNAQALAPHHDDVDVFVFQTQGSKNWKLYAPLVPLAGEHSGDFTQDMIGEPTMELTLNEGDLLYFPRGVIHQACTGSTFSTHVTISIYHHNSWANFMEVALPRIVRRAFEHDIEFRRGLPANWLSFMGTQFDGETKAATQFMSKCKNLVSQLLQHVEMTDMQEAADEAALDFVQNRLPPWPITEPAPPTISALDPKAKVRLPHKAYMRLVVSEMDGMDVVTLHHSLHNCRVHHMGVCSCGDEDEDDDANDENDENDENDGQDSHDGHDDNASGSDEDDDMMDEMAPGDMVNTGIAFPIDCFPVLMHLYKTSPGFSTQADLAQVADSDAVRGVLLRLMAENVLDVQRA</sequence>
<gene>
    <name evidence="6" type="ORF">SDRG_02893</name>
</gene>
<dbReference type="OrthoDB" id="425950at2759"/>
<evidence type="ECO:0000313" key="7">
    <source>
        <dbReference type="Proteomes" id="UP000030762"/>
    </source>
</evidence>
<feature type="compositionally biased region" description="Acidic residues" evidence="4">
    <location>
        <begin position="424"/>
        <end position="442"/>
    </location>
</feature>
<keyword evidence="1 3" id="KW-0479">Metal-binding</keyword>
<dbReference type="EMBL" id="JH767137">
    <property type="protein sequence ID" value="EQC40246.1"/>
    <property type="molecule type" value="Genomic_DNA"/>
</dbReference>
<dbReference type="Pfam" id="PF08007">
    <property type="entry name" value="JmjC_2"/>
    <property type="match status" value="1"/>
</dbReference>
<dbReference type="eggNOG" id="KOG3706">
    <property type="taxonomic scope" value="Eukaryota"/>
</dbReference>
<evidence type="ECO:0000256" key="4">
    <source>
        <dbReference type="SAM" id="MobiDB-lite"/>
    </source>
</evidence>
<keyword evidence="3" id="KW-0223">Dioxygenase</keyword>
<dbReference type="PANTHER" id="PTHR13096:SF8">
    <property type="entry name" value="RIBOSOMAL OXYGENASE 1"/>
    <property type="match status" value="1"/>
</dbReference>
<keyword evidence="7" id="KW-1185">Reference proteome</keyword>
<comment type="similarity">
    <text evidence="3">Belongs to the ROX family.</text>
</comment>
<dbReference type="Gene3D" id="1.10.10.1500">
    <property type="entry name" value="JmjC domain-containing ribosomal oxygenase (ROX), dimer domain"/>
    <property type="match status" value="1"/>
</dbReference>
<dbReference type="InParanoid" id="T0QZV9"/>
<dbReference type="InterPro" id="IPR039994">
    <property type="entry name" value="NO66-like"/>
</dbReference>
<dbReference type="InterPro" id="IPR003347">
    <property type="entry name" value="JmjC_dom"/>
</dbReference>
<dbReference type="VEuPathDB" id="FungiDB:SDRG_02893"/>
<evidence type="ECO:0000313" key="6">
    <source>
        <dbReference type="EMBL" id="EQC40246.1"/>
    </source>
</evidence>
<feature type="compositionally biased region" description="Basic residues" evidence="4">
    <location>
        <begin position="1"/>
        <end position="13"/>
    </location>
</feature>
<keyword evidence="2 3" id="KW-0408">Iron</keyword>
<keyword evidence="3" id="KW-0804">Transcription</keyword>
<protein>
    <recommendedName>
        <fullName evidence="3">Bifunctional lysine-specific demethylase and histidyl-hydroxylase</fullName>
        <ecNumber evidence="3">1.14.11.-</ecNumber>
    </recommendedName>
</protein>
<keyword evidence="3" id="KW-0805">Transcription regulation</keyword>
<dbReference type="GO" id="GO:0032453">
    <property type="term" value="F:histone H3K4 demethylase activity"/>
    <property type="evidence" value="ECO:0007669"/>
    <property type="project" value="TreeGrafter"/>
</dbReference>
<dbReference type="EC" id="1.14.11.-" evidence="3"/>
<evidence type="ECO:0000256" key="2">
    <source>
        <dbReference type="ARBA" id="ARBA00023004"/>
    </source>
</evidence>
<dbReference type="PANTHER" id="PTHR13096">
    <property type="entry name" value="MINA53 MYC INDUCED NUCLEAR ANTIGEN"/>
    <property type="match status" value="1"/>
</dbReference>
<dbReference type="STRING" id="1156394.T0QZV9"/>
<feature type="region of interest" description="Disordered" evidence="4">
    <location>
        <begin position="1"/>
        <end position="54"/>
    </location>
</feature>
<organism evidence="6 7">
    <name type="scientific">Saprolegnia diclina (strain VS20)</name>
    <dbReference type="NCBI Taxonomy" id="1156394"/>
    <lineage>
        <taxon>Eukaryota</taxon>
        <taxon>Sar</taxon>
        <taxon>Stramenopiles</taxon>
        <taxon>Oomycota</taxon>
        <taxon>Saprolegniomycetes</taxon>
        <taxon>Saprolegniales</taxon>
        <taxon>Saprolegniaceae</taxon>
        <taxon>Saprolegnia</taxon>
    </lineage>
</organism>
<keyword evidence="3" id="KW-0560">Oxidoreductase</keyword>
<evidence type="ECO:0000256" key="3">
    <source>
        <dbReference type="RuleBase" id="RU366061"/>
    </source>
</evidence>
<feature type="region of interest" description="Disordered" evidence="4">
    <location>
        <begin position="424"/>
        <end position="468"/>
    </location>
</feature>
<name>T0QZV9_SAPDV</name>
<dbReference type="AlphaFoldDB" id="T0QZV9"/>
<feature type="domain" description="JmjC" evidence="5">
    <location>
        <begin position="149"/>
        <end position="286"/>
    </location>
</feature>
<comment type="cofactor">
    <cofactor evidence="3">
        <name>Fe(2+)</name>
        <dbReference type="ChEBI" id="CHEBI:29033"/>
    </cofactor>
    <text evidence="3">Binds 1 Fe(2+) ion per subunit.</text>
</comment>
<dbReference type="GO" id="GO:0005506">
    <property type="term" value="F:iron ion binding"/>
    <property type="evidence" value="ECO:0007669"/>
    <property type="project" value="UniProtKB-UniRule"/>
</dbReference>
<keyword evidence="3" id="KW-0539">Nucleus</keyword>
<dbReference type="Gene3D" id="3.90.930.40">
    <property type="match status" value="1"/>
</dbReference>
<evidence type="ECO:0000256" key="1">
    <source>
        <dbReference type="ARBA" id="ARBA00022723"/>
    </source>
</evidence>
<dbReference type="GO" id="GO:0051864">
    <property type="term" value="F:histone H3K36 demethylase activity"/>
    <property type="evidence" value="ECO:0007669"/>
    <property type="project" value="TreeGrafter"/>
</dbReference>
<dbReference type="Proteomes" id="UP000030762">
    <property type="component" value="Unassembled WGS sequence"/>
</dbReference>
<dbReference type="Gene3D" id="2.60.120.650">
    <property type="entry name" value="Cupin"/>
    <property type="match status" value="1"/>
</dbReference>
<dbReference type="PROSITE" id="PS51184">
    <property type="entry name" value="JMJC"/>
    <property type="match status" value="1"/>
</dbReference>
<dbReference type="RefSeq" id="XP_008606720.1">
    <property type="nucleotide sequence ID" value="XM_008608498.1"/>
</dbReference>
<dbReference type="GO" id="GO:0005730">
    <property type="term" value="C:nucleolus"/>
    <property type="evidence" value="ECO:0007669"/>
    <property type="project" value="TreeGrafter"/>
</dbReference>
<evidence type="ECO:0000259" key="5">
    <source>
        <dbReference type="PROSITE" id="PS51184"/>
    </source>
</evidence>
<dbReference type="GeneID" id="19943620"/>
<reference evidence="6 7" key="1">
    <citation type="submission" date="2012-04" db="EMBL/GenBank/DDBJ databases">
        <title>The Genome Sequence of Saprolegnia declina VS20.</title>
        <authorList>
            <consortium name="The Broad Institute Genome Sequencing Platform"/>
            <person name="Russ C."/>
            <person name="Nusbaum C."/>
            <person name="Tyler B."/>
            <person name="van West P."/>
            <person name="Dieguez-Uribeondo J."/>
            <person name="de Bruijn I."/>
            <person name="Tripathy S."/>
            <person name="Jiang R."/>
            <person name="Young S.K."/>
            <person name="Zeng Q."/>
            <person name="Gargeya S."/>
            <person name="Fitzgerald M."/>
            <person name="Haas B."/>
            <person name="Abouelleil A."/>
            <person name="Alvarado L."/>
            <person name="Arachchi H.M."/>
            <person name="Berlin A."/>
            <person name="Chapman S.B."/>
            <person name="Goldberg J."/>
            <person name="Griggs A."/>
            <person name="Gujja S."/>
            <person name="Hansen M."/>
            <person name="Howarth C."/>
            <person name="Imamovic A."/>
            <person name="Larimer J."/>
            <person name="McCowen C."/>
            <person name="Montmayeur A."/>
            <person name="Murphy C."/>
            <person name="Neiman D."/>
            <person name="Pearson M."/>
            <person name="Priest M."/>
            <person name="Roberts A."/>
            <person name="Saif S."/>
            <person name="Shea T."/>
            <person name="Sisk P."/>
            <person name="Sykes S."/>
            <person name="Wortman J."/>
            <person name="Nusbaum C."/>
            <person name="Birren B."/>
        </authorList>
    </citation>
    <scope>NUCLEOTIDE SEQUENCE [LARGE SCALE GENOMIC DNA]</scope>
    <source>
        <strain evidence="6 7">VS20</strain>
    </source>
</reference>
<comment type="subcellular location">
    <subcellularLocation>
        <location evidence="3">Nucleus</location>
    </subcellularLocation>
</comment>
<proteinExistence type="inferred from homology"/>
<feature type="compositionally biased region" description="Basic and acidic residues" evidence="4">
    <location>
        <begin position="443"/>
        <end position="452"/>
    </location>
</feature>
<accession>T0QZV9</accession>
<comment type="function">
    <text evidence="3">Oxygenase that can act as both a histone lysine demethylase and a ribosomal histidine hydroxylase.</text>
</comment>
<feature type="compositionally biased region" description="Basic and acidic residues" evidence="4">
    <location>
        <begin position="14"/>
        <end position="39"/>
    </location>
</feature>
<dbReference type="SUPFAM" id="SSF51197">
    <property type="entry name" value="Clavaminate synthase-like"/>
    <property type="match status" value="1"/>
</dbReference>